<evidence type="ECO:0000256" key="3">
    <source>
        <dbReference type="ARBA" id="ARBA00022448"/>
    </source>
</evidence>
<accession>A0ABQ4MGK6</accession>
<evidence type="ECO:0000256" key="4">
    <source>
        <dbReference type="ARBA" id="ARBA00022475"/>
    </source>
</evidence>
<evidence type="ECO:0000256" key="6">
    <source>
        <dbReference type="ARBA" id="ARBA00022989"/>
    </source>
</evidence>
<evidence type="ECO:0000256" key="7">
    <source>
        <dbReference type="ARBA" id="ARBA00023136"/>
    </source>
</evidence>
<name>A0ABQ4MGK6_9BACL</name>
<comment type="caution">
    <text evidence="9">The sequence shown here is derived from an EMBL/GenBank/DDBJ whole genome shotgun (WGS) entry which is preliminary data.</text>
</comment>
<evidence type="ECO:0000256" key="1">
    <source>
        <dbReference type="ARBA" id="ARBA00004651"/>
    </source>
</evidence>
<dbReference type="InterPro" id="IPR002781">
    <property type="entry name" value="TM_pro_TauE-like"/>
</dbReference>
<evidence type="ECO:0000256" key="2">
    <source>
        <dbReference type="ARBA" id="ARBA00009142"/>
    </source>
</evidence>
<feature type="transmembrane region" description="Helical" evidence="8">
    <location>
        <begin position="226"/>
        <end position="247"/>
    </location>
</feature>
<feature type="transmembrane region" description="Helical" evidence="8">
    <location>
        <begin position="12"/>
        <end position="37"/>
    </location>
</feature>
<comment type="similarity">
    <text evidence="2 8">Belongs to the 4-toluene sulfonate uptake permease (TSUP) (TC 2.A.102) family.</text>
</comment>
<dbReference type="PANTHER" id="PTHR30269">
    <property type="entry name" value="TRANSMEMBRANE PROTEIN YFCA"/>
    <property type="match status" value="1"/>
</dbReference>
<keyword evidence="3" id="KW-0813">Transport</keyword>
<evidence type="ECO:0000313" key="10">
    <source>
        <dbReference type="Proteomes" id="UP000679992"/>
    </source>
</evidence>
<dbReference type="Proteomes" id="UP000679992">
    <property type="component" value="Unassembled WGS sequence"/>
</dbReference>
<feature type="transmembrane region" description="Helical" evidence="8">
    <location>
        <begin position="172"/>
        <end position="189"/>
    </location>
</feature>
<feature type="transmembrane region" description="Helical" evidence="8">
    <location>
        <begin position="77"/>
        <end position="96"/>
    </location>
</feature>
<keyword evidence="4 8" id="KW-1003">Cell membrane</keyword>
<comment type="subcellular location">
    <subcellularLocation>
        <location evidence="1 8">Cell membrane</location>
        <topology evidence="1 8">Multi-pass membrane protein</topology>
    </subcellularLocation>
</comment>
<feature type="transmembrane region" description="Helical" evidence="8">
    <location>
        <begin position="201"/>
        <end position="220"/>
    </location>
</feature>
<sequence>MHMIMEIPSWLGFGMLVILLAGFIQGVTSFGFALVSLPLLTLFLPLRQVVPLIVILSFFTNIAIFINCYKHVVIRKIGLLTLSGIVAAPLGSYLLLYVNETALKIAAGGLIVLSSAVMMSGKTFQVTRERLGFVTVGLASGLLNGSISMSGPPVALFLSNQGTDKGAFRGNLTFYALLLNAVTIISYIYGGLLDEAVSETLVWLIPAMIAGVLLGIWAGGKLNEAVFKKLTLILILVSGCWTLWTAIKGL</sequence>
<evidence type="ECO:0000256" key="5">
    <source>
        <dbReference type="ARBA" id="ARBA00022692"/>
    </source>
</evidence>
<reference evidence="9 10" key="1">
    <citation type="submission" date="2021-03" db="EMBL/GenBank/DDBJ databases">
        <title>Antimicrobial resistance genes in bacteria isolated from Japanese honey, and their potential for conferring macrolide and lincosamide resistance in the American foulbrood pathogen Paenibacillus larvae.</title>
        <authorList>
            <person name="Okamoto M."/>
            <person name="Kumagai M."/>
            <person name="Kanamori H."/>
            <person name="Takamatsu D."/>
        </authorList>
    </citation>
    <scope>NUCLEOTIDE SEQUENCE [LARGE SCALE GENOMIC DNA]</scope>
    <source>
        <strain evidence="9 10">J42TS3</strain>
    </source>
</reference>
<keyword evidence="5 8" id="KW-0812">Transmembrane</keyword>
<keyword evidence="10" id="KW-1185">Reference proteome</keyword>
<keyword evidence="7 8" id="KW-0472">Membrane</keyword>
<dbReference type="InterPro" id="IPR052017">
    <property type="entry name" value="TSUP"/>
</dbReference>
<dbReference type="PANTHER" id="PTHR30269:SF37">
    <property type="entry name" value="MEMBRANE TRANSPORTER PROTEIN"/>
    <property type="match status" value="1"/>
</dbReference>
<protein>
    <recommendedName>
        <fullName evidence="8">Probable membrane transporter protein</fullName>
    </recommendedName>
</protein>
<feature type="transmembrane region" description="Helical" evidence="8">
    <location>
        <begin position="49"/>
        <end position="70"/>
    </location>
</feature>
<feature type="transmembrane region" description="Helical" evidence="8">
    <location>
        <begin position="131"/>
        <end position="152"/>
    </location>
</feature>
<evidence type="ECO:0000313" key="9">
    <source>
        <dbReference type="EMBL" id="GIP54565.1"/>
    </source>
</evidence>
<dbReference type="Pfam" id="PF01925">
    <property type="entry name" value="TauE"/>
    <property type="match status" value="1"/>
</dbReference>
<feature type="transmembrane region" description="Helical" evidence="8">
    <location>
        <begin position="102"/>
        <end position="119"/>
    </location>
</feature>
<organism evidence="9 10">
    <name type="scientific">Paenibacillus vini</name>
    <dbReference type="NCBI Taxonomy" id="1476024"/>
    <lineage>
        <taxon>Bacteria</taxon>
        <taxon>Bacillati</taxon>
        <taxon>Bacillota</taxon>
        <taxon>Bacilli</taxon>
        <taxon>Bacillales</taxon>
        <taxon>Paenibacillaceae</taxon>
        <taxon>Paenibacillus</taxon>
    </lineage>
</organism>
<keyword evidence="6 8" id="KW-1133">Transmembrane helix</keyword>
<evidence type="ECO:0000256" key="8">
    <source>
        <dbReference type="RuleBase" id="RU363041"/>
    </source>
</evidence>
<proteinExistence type="inferred from homology"/>
<gene>
    <name evidence="9" type="ORF">J42TS3_36000</name>
</gene>
<dbReference type="EMBL" id="BOSL01000012">
    <property type="protein sequence ID" value="GIP54565.1"/>
    <property type="molecule type" value="Genomic_DNA"/>
</dbReference>